<evidence type="ECO:0000313" key="7">
    <source>
        <dbReference type="Proteomes" id="UP000266016"/>
    </source>
</evidence>
<sequence>MKKLFSILMILSLMVLAACSSESNLENNKAEPKESMEDVTVGVSISTLNNPFFVSLKEGIEAKAKEKGMKVSVVDAQDDTAKQVSGIEDLILKKVDLLIINPTDSAAISSAVQSANDAGIPVITVDRSADEGEVVTFIASDNVAGGEQAAKYIVEQLGEKAKVVELEGVSGASATRERGEGFHNIADKQLDVVSSQTAEFDRTKGLNVMENMLQGNKDIQGVFAHNDEMALGAIEAIKATGKDILVVGFDGNEDALKAVEAGDLSATIAQQPALIGEEAITAAEKILKGEKVEETISVPLKLVTKE</sequence>
<dbReference type="CDD" id="cd06323">
    <property type="entry name" value="PBP1_ribose_binding"/>
    <property type="match status" value="1"/>
</dbReference>
<dbReference type="AlphaFoldDB" id="A0A398B3I9"/>
<dbReference type="InterPro" id="IPR025997">
    <property type="entry name" value="SBP_2_dom"/>
</dbReference>
<feature type="chain" id="PRO_5038414554" evidence="4">
    <location>
        <begin position="18"/>
        <end position="306"/>
    </location>
</feature>
<evidence type="ECO:0000313" key="6">
    <source>
        <dbReference type="EMBL" id="RID84539.1"/>
    </source>
</evidence>
<evidence type="ECO:0000256" key="4">
    <source>
        <dbReference type="SAM" id="SignalP"/>
    </source>
</evidence>
<dbReference type="SUPFAM" id="SSF53822">
    <property type="entry name" value="Periplasmic binding protein-like I"/>
    <property type="match status" value="1"/>
</dbReference>
<dbReference type="Gene3D" id="3.40.50.2300">
    <property type="match status" value="2"/>
</dbReference>
<comment type="similarity">
    <text evidence="2">Belongs to the bacterial solute-binding protein 2 family.</text>
</comment>
<comment type="subcellular location">
    <subcellularLocation>
        <location evidence="1">Cell envelope</location>
    </subcellularLocation>
</comment>
<proteinExistence type="inferred from homology"/>
<dbReference type="InterPro" id="IPR028082">
    <property type="entry name" value="Peripla_BP_I"/>
</dbReference>
<feature type="signal peptide" evidence="4">
    <location>
        <begin position="1"/>
        <end position="17"/>
    </location>
</feature>
<organism evidence="6 7">
    <name type="scientific">Peribacillus asahii</name>
    <dbReference type="NCBI Taxonomy" id="228899"/>
    <lineage>
        <taxon>Bacteria</taxon>
        <taxon>Bacillati</taxon>
        <taxon>Bacillota</taxon>
        <taxon>Bacilli</taxon>
        <taxon>Bacillales</taxon>
        <taxon>Bacillaceae</taxon>
        <taxon>Peribacillus</taxon>
    </lineage>
</organism>
<dbReference type="PANTHER" id="PTHR46847">
    <property type="entry name" value="D-ALLOSE-BINDING PERIPLASMIC PROTEIN-RELATED"/>
    <property type="match status" value="1"/>
</dbReference>
<dbReference type="Proteomes" id="UP000266016">
    <property type="component" value="Unassembled WGS sequence"/>
</dbReference>
<dbReference type="EMBL" id="QWVS01000024">
    <property type="protein sequence ID" value="RID84539.1"/>
    <property type="molecule type" value="Genomic_DNA"/>
</dbReference>
<dbReference type="NCBIfam" id="NF007936">
    <property type="entry name" value="PRK10653.1"/>
    <property type="match status" value="1"/>
</dbReference>
<evidence type="ECO:0000256" key="2">
    <source>
        <dbReference type="ARBA" id="ARBA00007639"/>
    </source>
</evidence>
<reference evidence="6 7" key="1">
    <citation type="submission" date="2018-08" db="EMBL/GenBank/DDBJ databases">
        <title>Bacillus jemisoniae sp. nov., Bacillus chryseoplanitiae sp. nov., Bacillus resnikiae sp. nov., and Bacillus frankliniae sp. nov., isolated from Viking spacecraft and associated surfaces.</title>
        <authorList>
            <person name="Seuylemezian A."/>
            <person name="Vaishampayan P."/>
        </authorList>
    </citation>
    <scope>NUCLEOTIDE SEQUENCE [LARGE SCALE GENOMIC DNA]</scope>
    <source>
        <strain evidence="6 7">MA001</strain>
    </source>
</reference>
<name>A0A398B3I9_9BACI</name>
<dbReference type="PANTHER" id="PTHR46847:SF1">
    <property type="entry name" value="D-ALLOSE-BINDING PERIPLASMIC PROTEIN-RELATED"/>
    <property type="match status" value="1"/>
</dbReference>
<dbReference type="GO" id="GO:0030313">
    <property type="term" value="C:cell envelope"/>
    <property type="evidence" value="ECO:0007669"/>
    <property type="project" value="UniProtKB-SubCell"/>
</dbReference>
<evidence type="ECO:0000256" key="3">
    <source>
        <dbReference type="ARBA" id="ARBA00022729"/>
    </source>
</evidence>
<protein>
    <submittedName>
        <fullName evidence="6">Ribose ABC transporter substrate-binding protein RbsB</fullName>
    </submittedName>
</protein>
<keyword evidence="7" id="KW-1185">Reference proteome</keyword>
<dbReference type="RefSeq" id="WP_119117731.1">
    <property type="nucleotide sequence ID" value="NZ_QWVS01000024.1"/>
</dbReference>
<dbReference type="GO" id="GO:0030246">
    <property type="term" value="F:carbohydrate binding"/>
    <property type="evidence" value="ECO:0007669"/>
    <property type="project" value="UniProtKB-ARBA"/>
</dbReference>
<dbReference type="Pfam" id="PF13407">
    <property type="entry name" value="Peripla_BP_4"/>
    <property type="match status" value="1"/>
</dbReference>
<dbReference type="PROSITE" id="PS51257">
    <property type="entry name" value="PROKAR_LIPOPROTEIN"/>
    <property type="match status" value="1"/>
</dbReference>
<keyword evidence="3 4" id="KW-0732">Signal</keyword>
<feature type="domain" description="Periplasmic binding protein" evidence="5">
    <location>
        <begin position="41"/>
        <end position="291"/>
    </location>
</feature>
<evidence type="ECO:0000259" key="5">
    <source>
        <dbReference type="Pfam" id="PF13407"/>
    </source>
</evidence>
<evidence type="ECO:0000256" key="1">
    <source>
        <dbReference type="ARBA" id="ARBA00004196"/>
    </source>
</evidence>
<accession>A0A398B3I9</accession>
<comment type="caution">
    <text evidence="6">The sequence shown here is derived from an EMBL/GenBank/DDBJ whole genome shotgun (WGS) entry which is preliminary data.</text>
</comment>
<gene>
    <name evidence="6" type="primary">rbsB</name>
    <name evidence="6" type="ORF">D1953_13535</name>
</gene>